<dbReference type="PROSITE" id="PS51257">
    <property type="entry name" value="PROKAR_LIPOPROTEIN"/>
    <property type="match status" value="1"/>
</dbReference>
<keyword evidence="1" id="KW-0732">Signal</keyword>
<reference evidence="2" key="2">
    <citation type="submission" date="2021-04" db="EMBL/GenBank/DDBJ databases">
        <authorList>
            <person name="Gilroy R."/>
        </authorList>
    </citation>
    <scope>NUCLEOTIDE SEQUENCE</scope>
    <source>
        <strain evidence="2">1345</strain>
    </source>
</reference>
<sequence length="282" mass="31245">MKKIFCIALAFLAFAALSLLAACSQKGCPEGDTAVEEIQNPLDGGQESETPGTSRNGCVDIKIIQVPHCEMKILSQKEQYKGADTIEFRYELDDGYAIDYITIEIETIEGEIYEEKRGGACLSCFLPEDWKSAVYTPAVTDKVQSLPEIRIENKYGGSGTAEWMFDCVAEGQTENYIILEPDENSYISDVGTYGLYYEPVMEGNVPMGGYKIMHSYRYDAYGVYLVALELPGPPADEVYIGVTFIAKEHASVLRFACKNDFERAEPLGDPVGGPFHRNRGRG</sequence>
<reference evidence="2" key="1">
    <citation type="journal article" date="2021" name="PeerJ">
        <title>Extensive microbial diversity within the chicken gut microbiome revealed by metagenomics and culture.</title>
        <authorList>
            <person name="Gilroy R."/>
            <person name="Ravi A."/>
            <person name="Getino M."/>
            <person name="Pursley I."/>
            <person name="Horton D.L."/>
            <person name="Alikhan N.F."/>
            <person name="Baker D."/>
            <person name="Gharbi K."/>
            <person name="Hall N."/>
            <person name="Watson M."/>
            <person name="Adriaenssens E.M."/>
            <person name="Foster-Nyarko E."/>
            <person name="Jarju S."/>
            <person name="Secka A."/>
            <person name="Antonio M."/>
            <person name="Oren A."/>
            <person name="Chaudhuri R.R."/>
            <person name="La Ragione R."/>
            <person name="Hildebrand F."/>
            <person name="Pallen M.J."/>
        </authorList>
    </citation>
    <scope>NUCLEOTIDE SEQUENCE</scope>
    <source>
        <strain evidence="2">1345</strain>
    </source>
</reference>
<name>A0A9D2CSJ5_9FIRM</name>
<organism evidence="2 3">
    <name type="scientific">Candidatus Borkfalkia excrementigallinarum</name>
    <dbReference type="NCBI Taxonomy" id="2838506"/>
    <lineage>
        <taxon>Bacteria</taxon>
        <taxon>Bacillati</taxon>
        <taxon>Bacillota</taxon>
        <taxon>Clostridia</taxon>
        <taxon>Christensenellales</taxon>
        <taxon>Christensenellaceae</taxon>
        <taxon>Candidatus Borkfalkia</taxon>
    </lineage>
</organism>
<accession>A0A9D2CSJ5</accession>
<evidence type="ECO:0000256" key="1">
    <source>
        <dbReference type="SAM" id="SignalP"/>
    </source>
</evidence>
<evidence type="ECO:0000313" key="3">
    <source>
        <dbReference type="Proteomes" id="UP000886750"/>
    </source>
</evidence>
<protein>
    <submittedName>
        <fullName evidence="2">Uncharacterized protein</fullName>
    </submittedName>
</protein>
<comment type="caution">
    <text evidence="2">The sequence shown here is derived from an EMBL/GenBank/DDBJ whole genome shotgun (WGS) entry which is preliminary data.</text>
</comment>
<proteinExistence type="predicted"/>
<feature type="signal peptide" evidence="1">
    <location>
        <begin position="1"/>
        <end position="21"/>
    </location>
</feature>
<gene>
    <name evidence="2" type="ORF">H9729_06025</name>
</gene>
<feature type="chain" id="PRO_5038581272" evidence="1">
    <location>
        <begin position="22"/>
        <end position="282"/>
    </location>
</feature>
<dbReference type="EMBL" id="DXCQ01000055">
    <property type="protein sequence ID" value="HIY97230.1"/>
    <property type="molecule type" value="Genomic_DNA"/>
</dbReference>
<dbReference type="AlphaFoldDB" id="A0A9D2CSJ5"/>
<evidence type="ECO:0000313" key="2">
    <source>
        <dbReference type="EMBL" id="HIY97230.1"/>
    </source>
</evidence>
<dbReference type="Proteomes" id="UP000886750">
    <property type="component" value="Unassembled WGS sequence"/>
</dbReference>